<sequence>YSLTIIDTPGFGDTGGITRDKLITDRIREFFTSPDGVGQIDAVCFVVQASFARLTQTQKYIFDSILSIFGKDIAENIQILVTFADGQVPPVLEATKVAEVPCPKDKKGFPVHFKFNNSAVFAQSSASGNSANRSSPYDSDEGEGANFDSMFWKMGSISMKKFFSALTKMETKSLLLTKEVLGERQQLEAAITGLQPQINTGLTKLEEIRKTKQALNQHQVDLDANEDFEYEIETTVPVQIDITGSGQYITNCQKCHFTCHYPCKIPNDDGKKRCAAMDHDGYCAVCPNKCSWNVHFNQKYRFEYEIRKEKRTYSELKEKYEKASGEKMTQQRILEKLQQEFDDVQDVVLDLIEKSSQSILRLEEIALRPNPLSTPDYIDLLIQSEKEEAKSGFIERIQSLNEVKKQAQLIAKVSGKEELLPEEWKEYQAGKERTKERKGVQGRVSNMCQWISDKAN</sequence>
<proteinExistence type="predicted"/>
<keyword evidence="3" id="KW-1185">Reference proteome</keyword>
<dbReference type="OrthoDB" id="8954335at2759"/>
<evidence type="ECO:0008006" key="4">
    <source>
        <dbReference type="Google" id="ProtNLM"/>
    </source>
</evidence>
<feature type="coiled-coil region" evidence="1">
    <location>
        <begin position="306"/>
        <end position="354"/>
    </location>
</feature>
<evidence type="ECO:0000313" key="2">
    <source>
        <dbReference type="EMBL" id="GCB85578.1"/>
    </source>
</evidence>
<dbReference type="PANTHER" id="PTHR32046:SF14">
    <property type="match status" value="1"/>
</dbReference>
<evidence type="ECO:0000256" key="1">
    <source>
        <dbReference type="SAM" id="Coils"/>
    </source>
</evidence>
<dbReference type="STRING" id="75743.A0A401QJT5"/>
<dbReference type="Gene3D" id="3.40.50.300">
    <property type="entry name" value="P-loop containing nucleotide triphosphate hydrolases"/>
    <property type="match status" value="1"/>
</dbReference>
<dbReference type="OMA" id="TNCKQCH"/>
<comment type="caution">
    <text evidence="2">The sequence shown here is derived from an EMBL/GenBank/DDBJ whole genome shotgun (WGS) entry which is preliminary data.</text>
</comment>
<feature type="non-terminal residue" evidence="2">
    <location>
        <position position="1"/>
    </location>
</feature>
<keyword evidence="1" id="KW-0175">Coiled coil</keyword>
<accession>A0A401QJT5</accession>
<evidence type="ECO:0000313" key="3">
    <source>
        <dbReference type="Proteomes" id="UP000288216"/>
    </source>
</evidence>
<dbReference type="InterPro" id="IPR027417">
    <property type="entry name" value="P-loop_NTPase"/>
</dbReference>
<reference evidence="2 3" key="1">
    <citation type="journal article" date="2018" name="Nat. Ecol. Evol.">
        <title>Shark genomes provide insights into elasmobranch evolution and the origin of vertebrates.</title>
        <authorList>
            <person name="Hara Y"/>
            <person name="Yamaguchi K"/>
            <person name="Onimaru K"/>
            <person name="Kadota M"/>
            <person name="Koyanagi M"/>
            <person name="Keeley SD"/>
            <person name="Tatsumi K"/>
            <person name="Tanaka K"/>
            <person name="Motone F"/>
            <person name="Kageyama Y"/>
            <person name="Nozu R"/>
            <person name="Adachi N"/>
            <person name="Nishimura O"/>
            <person name="Nakagawa R"/>
            <person name="Tanegashima C"/>
            <person name="Kiyatake I"/>
            <person name="Matsumoto R"/>
            <person name="Murakumo K"/>
            <person name="Nishida K"/>
            <person name="Terakita A"/>
            <person name="Kuratani S"/>
            <person name="Sato K"/>
            <person name="Hyodo S Kuraku.S."/>
        </authorList>
    </citation>
    <scope>NUCLEOTIDE SEQUENCE [LARGE SCALE GENOMIC DNA]</scope>
</reference>
<dbReference type="Proteomes" id="UP000288216">
    <property type="component" value="Unassembled WGS sequence"/>
</dbReference>
<protein>
    <recommendedName>
        <fullName evidence="4">AIG1-type G domain-containing protein</fullName>
    </recommendedName>
</protein>
<name>A0A401QJT5_SCYTO</name>
<dbReference type="PANTHER" id="PTHR32046">
    <property type="entry name" value="G DOMAIN-CONTAINING PROTEIN"/>
    <property type="match status" value="1"/>
</dbReference>
<gene>
    <name evidence="2" type="ORF">scyTo_0026238</name>
</gene>
<feature type="non-terminal residue" evidence="2">
    <location>
        <position position="456"/>
    </location>
</feature>
<organism evidence="2 3">
    <name type="scientific">Scyliorhinus torazame</name>
    <name type="common">Cloudy catshark</name>
    <name type="synonym">Catulus torazame</name>
    <dbReference type="NCBI Taxonomy" id="75743"/>
    <lineage>
        <taxon>Eukaryota</taxon>
        <taxon>Metazoa</taxon>
        <taxon>Chordata</taxon>
        <taxon>Craniata</taxon>
        <taxon>Vertebrata</taxon>
        <taxon>Chondrichthyes</taxon>
        <taxon>Elasmobranchii</taxon>
        <taxon>Galeomorphii</taxon>
        <taxon>Galeoidea</taxon>
        <taxon>Carcharhiniformes</taxon>
        <taxon>Scyliorhinidae</taxon>
        <taxon>Scyliorhinus</taxon>
    </lineage>
</organism>
<dbReference type="AlphaFoldDB" id="A0A401QJT5"/>
<dbReference type="SUPFAM" id="SSF52540">
    <property type="entry name" value="P-loop containing nucleoside triphosphate hydrolases"/>
    <property type="match status" value="1"/>
</dbReference>
<dbReference type="EMBL" id="BFAA01174455">
    <property type="protein sequence ID" value="GCB85578.1"/>
    <property type="molecule type" value="Genomic_DNA"/>
</dbReference>